<evidence type="ECO:0000256" key="1">
    <source>
        <dbReference type="ARBA" id="ARBA00004141"/>
    </source>
</evidence>
<dbReference type="GO" id="GO:0050982">
    <property type="term" value="P:detection of mechanical stimulus"/>
    <property type="evidence" value="ECO:0007669"/>
    <property type="project" value="TreeGrafter"/>
</dbReference>
<evidence type="ECO:0000259" key="8">
    <source>
        <dbReference type="Pfam" id="PF20519"/>
    </source>
</evidence>
<evidence type="ECO:0000313" key="9">
    <source>
        <dbReference type="EMBL" id="POI21546.1"/>
    </source>
</evidence>
<evidence type="ECO:0000313" key="10">
    <source>
        <dbReference type="Proteomes" id="UP000237246"/>
    </source>
</evidence>
<evidence type="ECO:0008006" key="11">
    <source>
        <dbReference type="Google" id="ProtNLM"/>
    </source>
</evidence>
<proteinExistence type="inferred from homology"/>
<dbReference type="Pfam" id="PF08016">
    <property type="entry name" value="PKD_channel"/>
    <property type="match status" value="1"/>
</dbReference>
<feature type="domain" description="Polycystin" evidence="8">
    <location>
        <begin position="87"/>
        <end position="234"/>
    </location>
</feature>
<dbReference type="AlphaFoldDB" id="A0A2P4SBR0"/>
<gene>
    <name evidence="9" type="ORF">CIB84_014707</name>
</gene>
<evidence type="ECO:0000259" key="7">
    <source>
        <dbReference type="Pfam" id="PF08016"/>
    </source>
</evidence>
<dbReference type="InterPro" id="IPR013122">
    <property type="entry name" value="PKD1_2_channel"/>
</dbReference>
<keyword evidence="3 6" id="KW-0812">Transmembrane</keyword>
<dbReference type="Proteomes" id="UP000237246">
    <property type="component" value="Unassembled WGS sequence"/>
</dbReference>
<protein>
    <recommendedName>
        <fullName evidence="11">Polycystin cation channel PKD1/PKD2 domain-containing protein</fullName>
    </recommendedName>
</protein>
<keyword evidence="5 6" id="KW-0472">Membrane</keyword>
<evidence type="ECO:0000256" key="4">
    <source>
        <dbReference type="ARBA" id="ARBA00022989"/>
    </source>
</evidence>
<accession>A0A2P4SBR0</accession>
<evidence type="ECO:0000256" key="2">
    <source>
        <dbReference type="ARBA" id="ARBA00007200"/>
    </source>
</evidence>
<keyword evidence="4 6" id="KW-1133">Transmembrane helix</keyword>
<feature type="transmembrane region" description="Helical" evidence="6">
    <location>
        <begin position="43"/>
        <end position="65"/>
    </location>
</feature>
<organism evidence="9 10">
    <name type="scientific">Bambusicola thoracicus</name>
    <name type="common">Chinese bamboo-partridge</name>
    <name type="synonym">Perdix thoracica</name>
    <dbReference type="NCBI Taxonomy" id="9083"/>
    <lineage>
        <taxon>Eukaryota</taxon>
        <taxon>Metazoa</taxon>
        <taxon>Chordata</taxon>
        <taxon>Craniata</taxon>
        <taxon>Vertebrata</taxon>
        <taxon>Euteleostomi</taxon>
        <taxon>Archelosauria</taxon>
        <taxon>Archosauria</taxon>
        <taxon>Dinosauria</taxon>
        <taxon>Saurischia</taxon>
        <taxon>Theropoda</taxon>
        <taxon>Coelurosauria</taxon>
        <taxon>Aves</taxon>
        <taxon>Neognathae</taxon>
        <taxon>Galloanserae</taxon>
        <taxon>Galliformes</taxon>
        <taxon>Phasianidae</taxon>
        <taxon>Perdicinae</taxon>
        <taxon>Bambusicola</taxon>
    </lineage>
</organism>
<sequence length="451" mass="52135">MNEEEMQEKHFRLAQVRDTKLYKPLEDGEIAKMLETAKIKVKAFVFIKDVIGHLAVLALVLYFAYSTENTNSFHYNQFIRNQFSPRLSAVVKLEDIYMWVNNTFLPLIHNDVQPTFLTDSSSKIIGLPRMRQVRAKDTEKKCFYPHSFVNKFVINKSHCLHKYGRDTEEKGDYAGTWTKVANCSFSKDPSSRHGFTYEPNRTPWTYFSYGDLHTYGPGGYTFYFFPEEGRHNSTVTKFKMGADIVHFFLLYPNDFIPFHAVSHLDQNLRNTLGFLSFLAILKTLKYSQLFYEVRLAQRSILAALSGISSMTFVVVVYFLIFMAVGYLMFGQHERNYNTMILSAQTIFSYCVSAFRDTEFSCSRLLGGFFLASFLLVMTSILINIFQAVILSAYGDRKQLVCEEPSDEARVVAFVLQRMKKMLCFLTCRTAKRSDPDLCHSVHNGQAERRLQ</sequence>
<dbReference type="PANTHER" id="PTHR10877:SF185">
    <property type="entry name" value="POLYCYSTIN FAMILY RECEPTOR FOR EGG JELLY"/>
    <property type="match status" value="1"/>
</dbReference>
<comment type="caution">
    <text evidence="9">The sequence shown here is derived from an EMBL/GenBank/DDBJ whole genome shotgun (WGS) entry which is preliminary data.</text>
</comment>
<evidence type="ECO:0000256" key="3">
    <source>
        <dbReference type="ARBA" id="ARBA00022692"/>
    </source>
</evidence>
<dbReference type="InterPro" id="IPR051223">
    <property type="entry name" value="Polycystin"/>
</dbReference>
<keyword evidence="10" id="KW-1185">Reference proteome</keyword>
<evidence type="ECO:0000256" key="6">
    <source>
        <dbReference type="SAM" id="Phobius"/>
    </source>
</evidence>
<reference evidence="9 10" key="1">
    <citation type="submission" date="2018-01" db="EMBL/GenBank/DDBJ databases">
        <title>Comparison of the Chinese Bamboo Partridge and Red Junglefowl genome sequences highlights the importance of demography in genome evolution.</title>
        <authorList>
            <person name="Tiley G.P."/>
            <person name="Kimball R.T."/>
            <person name="Braun E.L."/>
            <person name="Burleigh J.G."/>
        </authorList>
    </citation>
    <scope>NUCLEOTIDE SEQUENCE [LARGE SCALE GENOMIC DNA]</scope>
    <source>
        <strain evidence="9">RTK389</strain>
        <tissue evidence="9">Blood</tissue>
    </source>
</reference>
<comment type="similarity">
    <text evidence="2">Belongs to the polycystin family.</text>
</comment>
<dbReference type="InterPro" id="IPR046791">
    <property type="entry name" value="Polycystin_dom"/>
</dbReference>
<dbReference type="OrthoDB" id="9114103at2759"/>
<feature type="domain" description="Polycystin cation channel PKD1/PKD2" evidence="7">
    <location>
        <begin position="240"/>
        <end position="393"/>
    </location>
</feature>
<dbReference type="EMBL" id="PPHD01067987">
    <property type="protein sequence ID" value="POI21546.1"/>
    <property type="molecule type" value="Genomic_DNA"/>
</dbReference>
<comment type="subcellular location">
    <subcellularLocation>
        <location evidence="1">Membrane</location>
        <topology evidence="1">Multi-pass membrane protein</topology>
    </subcellularLocation>
</comment>
<dbReference type="GO" id="GO:0016020">
    <property type="term" value="C:membrane"/>
    <property type="evidence" value="ECO:0007669"/>
    <property type="project" value="UniProtKB-SubCell"/>
</dbReference>
<evidence type="ECO:0000256" key="5">
    <source>
        <dbReference type="ARBA" id="ARBA00023136"/>
    </source>
</evidence>
<feature type="transmembrane region" description="Helical" evidence="6">
    <location>
        <begin position="366"/>
        <end position="390"/>
    </location>
</feature>
<name>A0A2P4SBR0_BAMTH</name>
<feature type="transmembrane region" description="Helical" evidence="6">
    <location>
        <begin position="300"/>
        <end position="329"/>
    </location>
</feature>
<dbReference type="Pfam" id="PF20519">
    <property type="entry name" value="Polycystin_dom"/>
    <property type="match status" value="1"/>
</dbReference>
<dbReference type="PANTHER" id="PTHR10877">
    <property type="entry name" value="POLYCYSTIN FAMILY MEMBER"/>
    <property type="match status" value="1"/>
</dbReference>
<dbReference type="GO" id="GO:0005262">
    <property type="term" value="F:calcium channel activity"/>
    <property type="evidence" value="ECO:0007669"/>
    <property type="project" value="TreeGrafter"/>
</dbReference>
<dbReference type="Gene3D" id="1.10.287.70">
    <property type="match status" value="1"/>
</dbReference>